<dbReference type="InterPro" id="IPR023210">
    <property type="entry name" value="NADP_OxRdtase_dom"/>
</dbReference>
<feature type="active site" description="Proton donor" evidence="1">
    <location>
        <position position="18"/>
    </location>
</feature>
<dbReference type="PRINTS" id="PR00069">
    <property type="entry name" value="ALDKETRDTASE"/>
</dbReference>
<evidence type="ECO:0000313" key="6">
    <source>
        <dbReference type="Proteomes" id="UP000017246"/>
    </source>
</evidence>
<feature type="site" description="Lowers pKa of active site Tyr" evidence="3">
    <location>
        <position position="47"/>
    </location>
</feature>
<dbReference type="GO" id="GO:0016491">
    <property type="term" value="F:oxidoreductase activity"/>
    <property type="evidence" value="ECO:0007669"/>
    <property type="project" value="InterPro"/>
</dbReference>
<dbReference type="InterPro" id="IPR020471">
    <property type="entry name" value="AKR"/>
</dbReference>
<name>A0A068Y0J0_ECHMU</name>
<dbReference type="Pfam" id="PF00248">
    <property type="entry name" value="Aldo_ket_red"/>
    <property type="match status" value="1"/>
</dbReference>
<organism evidence="5 6">
    <name type="scientific">Echinococcus multilocularis</name>
    <name type="common">Fox tapeworm</name>
    <dbReference type="NCBI Taxonomy" id="6211"/>
    <lineage>
        <taxon>Eukaryota</taxon>
        <taxon>Metazoa</taxon>
        <taxon>Spiralia</taxon>
        <taxon>Lophotrochozoa</taxon>
        <taxon>Platyhelminthes</taxon>
        <taxon>Cestoda</taxon>
        <taxon>Eucestoda</taxon>
        <taxon>Cyclophyllidea</taxon>
        <taxon>Taeniidae</taxon>
        <taxon>Echinococcus</taxon>
    </lineage>
</organism>
<dbReference type="PANTHER" id="PTHR11732">
    <property type="entry name" value="ALDO/KETO REDUCTASE"/>
    <property type="match status" value="1"/>
</dbReference>
<protein>
    <submittedName>
        <fullName evidence="5">Aldo keto reductase family 1 member B4</fullName>
    </submittedName>
</protein>
<dbReference type="SUPFAM" id="SSF51430">
    <property type="entry name" value="NAD(P)-linked oxidoreductase"/>
    <property type="match status" value="1"/>
</dbReference>
<sequence length="264" mass="30307">MNAALELGYRYYDCAHLYANETEIGDHLGAWIHSGLIAREDLFITSKLWNTFHRPDLVKTASEASIKQLQFEYLNLYLIHWPVPYQPGDVMVPKHAAGNTLFDKVDLLDTWKAMEDLLERILASCHIPLAMLQIETNANFPNQPLIDFAYTRGIPVTGFFTLDCPYLHFKRGVIPLMEQPLVLELAKRYGKTPAQIALRHGLQRSLCVIFKSKTPTRLAENLQVFDFEISKEDMRRLEELGGGMRMLRGVAMQRHPEFPFADDD</sequence>
<evidence type="ECO:0000256" key="2">
    <source>
        <dbReference type="PIRSR" id="PIRSR000097-2"/>
    </source>
</evidence>
<dbReference type="InterPro" id="IPR036812">
    <property type="entry name" value="NAD(P)_OxRdtase_dom_sf"/>
</dbReference>
<evidence type="ECO:0000313" key="5">
    <source>
        <dbReference type="EMBL" id="CDS38232.1"/>
    </source>
</evidence>
<feature type="domain" description="NADP-dependent oxidoreductase" evidence="4">
    <location>
        <begin position="1"/>
        <end position="240"/>
    </location>
</feature>
<reference evidence="5" key="1">
    <citation type="journal article" date="2013" name="Nature">
        <title>The genomes of four tapeworm species reveal adaptations to parasitism.</title>
        <authorList>
            <person name="Tsai I.J."/>
            <person name="Zarowiecki M."/>
            <person name="Holroyd N."/>
            <person name="Garciarrubio A."/>
            <person name="Sanchez-Flores A."/>
            <person name="Brooks K.L."/>
            <person name="Tracey A."/>
            <person name="Bobes R.J."/>
            <person name="Fragoso G."/>
            <person name="Sciutto E."/>
            <person name="Aslett M."/>
            <person name="Beasley H."/>
            <person name="Bennett H.M."/>
            <person name="Cai J."/>
            <person name="Camicia F."/>
            <person name="Clark R."/>
            <person name="Cucher M."/>
            <person name="De Silva N."/>
            <person name="Day T.A."/>
            <person name="Deplazes P."/>
            <person name="Estrada K."/>
            <person name="Fernandez C."/>
            <person name="Holland P.W."/>
            <person name="Hou J."/>
            <person name="Hu S."/>
            <person name="Huckvale T."/>
            <person name="Hung S.S."/>
            <person name="Kamenetzky L."/>
            <person name="Keane J.A."/>
            <person name="Kiss F."/>
            <person name="Koziol U."/>
            <person name="Lambert O."/>
            <person name="Liu K."/>
            <person name="Luo X."/>
            <person name="Luo Y."/>
            <person name="Macchiaroli N."/>
            <person name="Nichol S."/>
            <person name="Paps J."/>
            <person name="Parkinson J."/>
            <person name="Pouchkina-Stantcheva N."/>
            <person name="Riddiford N."/>
            <person name="Rosenzvit M."/>
            <person name="Salinas G."/>
            <person name="Wasmuth J.D."/>
            <person name="Zamanian M."/>
            <person name="Zheng Y."/>
            <person name="Cai X."/>
            <person name="Soberon X."/>
            <person name="Olson P.D."/>
            <person name="Laclette J.P."/>
            <person name="Brehm K."/>
            <person name="Berriman M."/>
            <person name="Garciarrubio A."/>
            <person name="Bobes R.J."/>
            <person name="Fragoso G."/>
            <person name="Sanchez-Flores A."/>
            <person name="Estrada K."/>
            <person name="Cevallos M.A."/>
            <person name="Morett E."/>
            <person name="Gonzalez V."/>
            <person name="Portillo T."/>
            <person name="Ochoa-Leyva A."/>
            <person name="Jose M.V."/>
            <person name="Sciutto E."/>
            <person name="Landa A."/>
            <person name="Jimenez L."/>
            <person name="Valdes V."/>
            <person name="Carrero J.C."/>
            <person name="Larralde C."/>
            <person name="Morales-Montor J."/>
            <person name="Limon-Lason J."/>
            <person name="Soberon X."/>
            <person name="Laclette J.P."/>
        </authorList>
    </citation>
    <scope>NUCLEOTIDE SEQUENCE [LARGE SCALE GENOMIC DNA]</scope>
</reference>
<evidence type="ECO:0000256" key="3">
    <source>
        <dbReference type="PIRSR" id="PIRSR000097-3"/>
    </source>
</evidence>
<evidence type="ECO:0000256" key="1">
    <source>
        <dbReference type="PIRSR" id="PIRSR000097-1"/>
    </source>
</evidence>
<dbReference type="OrthoDB" id="416253at2759"/>
<gene>
    <name evidence="5" type="ORF">EmuJ_000558000</name>
</gene>
<evidence type="ECO:0000259" key="4">
    <source>
        <dbReference type="Pfam" id="PF00248"/>
    </source>
</evidence>
<dbReference type="EMBL" id="LN902847">
    <property type="protein sequence ID" value="CDS38232.1"/>
    <property type="molecule type" value="Genomic_DNA"/>
</dbReference>
<dbReference type="AlphaFoldDB" id="A0A068Y0J0"/>
<accession>A0A068Y0J0</accession>
<dbReference type="OMA" id="CHIPLAM"/>
<dbReference type="STRING" id="6211.A0A068Y0J0"/>
<keyword evidence="6" id="KW-1185">Reference proteome</keyword>
<dbReference type="PIRSF" id="PIRSF000097">
    <property type="entry name" value="AKR"/>
    <property type="match status" value="1"/>
</dbReference>
<dbReference type="eggNOG" id="KOG1577">
    <property type="taxonomic scope" value="Eukaryota"/>
</dbReference>
<feature type="binding site" evidence="2">
    <location>
        <position position="80"/>
    </location>
    <ligand>
        <name>substrate</name>
    </ligand>
</feature>
<reference evidence="5" key="2">
    <citation type="submission" date="2015-11" db="EMBL/GenBank/DDBJ databases">
        <authorList>
            <person name="Zhang Y."/>
            <person name="Guo Z."/>
        </authorList>
    </citation>
    <scope>NUCLEOTIDE SEQUENCE</scope>
</reference>
<dbReference type="Proteomes" id="UP000017246">
    <property type="component" value="Unassembled WGS sequence"/>
</dbReference>
<dbReference type="Gene3D" id="3.20.20.100">
    <property type="entry name" value="NADP-dependent oxidoreductase domain"/>
    <property type="match status" value="2"/>
</dbReference>
<proteinExistence type="predicted"/>